<comment type="caution">
    <text evidence="1">The sequence shown here is derived from an EMBL/GenBank/DDBJ whole genome shotgun (WGS) entry which is preliminary data.</text>
</comment>
<name>A0ABS0VSI4_9CORY</name>
<sequence>MFIADHKPYLAPDSLDDLKGPYEGIFILPHSVCWRNEEVRTFDETVDVEHRCASRDLISEGTDEQWRDFIDKELLIQDFPHFYLPEKIGHAKTAHNPFGVLHIKCCFTVM</sequence>
<reference evidence="1 2" key="1">
    <citation type="submission" date="2020-12" db="EMBL/GenBank/DDBJ databases">
        <title>Genome public.</title>
        <authorList>
            <person name="Sun Q."/>
        </authorList>
    </citation>
    <scope>NUCLEOTIDE SEQUENCE [LARGE SCALE GENOMIC DNA]</scope>
    <source>
        <strain evidence="1 2">CCM 8864</strain>
    </source>
</reference>
<dbReference type="Proteomes" id="UP000625574">
    <property type="component" value="Unassembled WGS sequence"/>
</dbReference>
<dbReference type="EMBL" id="JAEIOT010000004">
    <property type="protein sequence ID" value="MBI8999737.1"/>
    <property type="molecule type" value="Genomic_DNA"/>
</dbReference>
<proteinExistence type="predicted"/>
<accession>A0ABS0VSI4</accession>
<evidence type="ECO:0000313" key="2">
    <source>
        <dbReference type="Proteomes" id="UP000625574"/>
    </source>
</evidence>
<dbReference type="RefSeq" id="WP_198735165.1">
    <property type="nucleotide sequence ID" value="NZ_JAEIOT010000004.1"/>
</dbReference>
<protein>
    <submittedName>
        <fullName evidence="1">Uncharacterized protein</fullName>
    </submittedName>
</protein>
<organism evidence="1 2">
    <name type="scientific">Corynebacterium marambiense</name>
    <dbReference type="NCBI Taxonomy" id="2765364"/>
    <lineage>
        <taxon>Bacteria</taxon>
        <taxon>Bacillati</taxon>
        <taxon>Actinomycetota</taxon>
        <taxon>Actinomycetes</taxon>
        <taxon>Mycobacteriales</taxon>
        <taxon>Corynebacteriaceae</taxon>
        <taxon>Corynebacterium</taxon>
    </lineage>
</organism>
<evidence type="ECO:0000313" key="1">
    <source>
        <dbReference type="EMBL" id="MBI8999737.1"/>
    </source>
</evidence>
<keyword evidence="2" id="KW-1185">Reference proteome</keyword>
<gene>
    <name evidence="1" type="ORF">JDV76_01935</name>
</gene>